<evidence type="ECO:0000313" key="2">
    <source>
        <dbReference type="Proteomes" id="UP000520814"/>
    </source>
</evidence>
<dbReference type="AlphaFoldDB" id="A0A7W9W983"/>
<sequence>MKRVISLSLGSSKRDKTVTAEFFGETFEISRQGVDGDEKKFVERLAELDGTVDAIGYGGMDRYLWSEGKRYEFAVSRKLLAGAKKTPVLDGSGLKNTLERAAVEWLQANNVVDFKNKKTLIVSAVDRFGMSEALIACGGQICFGDLMFGLDLPVGITNPKVFKVVARTLLPIVVQMPLSMLYPTGDKQNHIVPKWGKWYAWADVIAGDFLYIRRHMPDDLKGKTILTNTTTEENQKELKERGVKQLITTTPIFDGRSFGTNVMEAMLVAINGGKEMQSEEYLAMLQKLDWKPNVITL</sequence>
<gene>
    <name evidence="1" type="ORF">HNQ39_005418</name>
</gene>
<dbReference type="EMBL" id="JACHGW010000007">
    <property type="protein sequence ID" value="MBB6053583.1"/>
    <property type="molecule type" value="Genomic_DNA"/>
</dbReference>
<dbReference type="Proteomes" id="UP000520814">
    <property type="component" value="Unassembled WGS sequence"/>
</dbReference>
<name>A0A7W9W983_ARMRO</name>
<organism evidence="1 2">
    <name type="scientific">Armatimonas rosea</name>
    <dbReference type="NCBI Taxonomy" id="685828"/>
    <lineage>
        <taxon>Bacteria</taxon>
        <taxon>Bacillati</taxon>
        <taxon>Armatimonadota</taxon>
        <taxon>Armatimonadia</taxon>
        <taxon>Armatimonadales</taxon>
        <taxon>Armatimonadaceae</taxon>
        <taxon>Armatimonas</taxon>
    </lineage>
</organism>
<evidence type="ECO:0000313" key="1">
    <source>
        <dbReference type="EMBL" id="MBB6053583.1"/>
    </source>
</evidence>
<evidence type="ECO:0008006" key="3">
    <source>
        <dbReference type="Google" id="ProtNLM"/>
    </source>
</evidence>
<protein>
    <recommendedName>
        <fullName evidence="3">Quinate 5-dehydrogenase</fullName>
    </recommendedName>
</protein>
<keyword evidence="2" id="KW-1185">Reference proteome</keyword>
<dbReference type="RefSeq" id="WP_184203673.1">
    <property type="nucleotide sequence ID" value="NZ_JACHGW010000007.1"/>
</dbReference>
<comment type="caution">
    <text evidence="1">The sequence shown here is derived from an EMBL/GenBank/DDBJ whole genome shotgun (WGS) entry which is preliminary data.</text>
</comment>
<accession>A0A7W9W983</accession>
<proteinExistence type="predicted"/>
<reference evidence="1 2" key="1">
    <citation type="submission" date="2020-08" db="EMBL/GenBank/DDBJ databases">
        <title>Genomic Encyclopedia of Type Strains, Phase IV (KMG-IV): sequencing the most valuable type-strain genomes for metagenomic binning, comparative biology and taxonomic classification.</title>
        <authorList>
            <person name="Goeker M."/>
        </authorList>
    </citation>
    <scope>NUCLEOTIDE SEQUENCE [LARGE SCALE GENOMIC DNA]</scope>
    <source>
        <strain evidence="1 2">DSM 23562</strain>
    </source>
</reference>